<reference evidence="1" key="1">
    <citation type="submission" date="2020-10" db="EMBL/GenBank/DDBJ databases">
        <authorList>
            <person name="Gilroy R."/>
        </authorList>
    </citation>
    <scope>NUCLEOTIDE SEQUENCE</scope>
    <source>
        <strain evidence="1">ChiSxjej2B14-8506</strain>
    </source>
</reference>
<organism evidence="1 2">
    <name type="scientific">Candidatus Fimadaptatus faecigallinarum</name>
    <dbReference type="NCBI Taxonomy" id="2840814"/>
    <lineage>
        <taxon>Bacteria</taxon>
        <taxon>Bacillati</taxon>
        <taxon>Bacillota</taxon>
        <taxon>Clostridia</taxon>
        <taxon>Eubacteriales</taxon>
        <taxon>Candidatus Fimadaptatus</taxon>
    </lineage>
</organism>
<dbReference type="EMBL" id="DVNK01000062">
    <property type="protein sequence ID" value="HIU47612.1"/>
    <property type="molecule type" value="Genomic_DNA"/>
</dbReference>
<comment type="caution">
    <text evidence="1">The sequence shown here is derived from an EMBL/GenBank/DDBJ whole genome shotgun (WGS) entry which is preliminary data.</text>
</comment>
<evidence type="ECO:0000313" key="2">
    <source>
        <dbReference type="Proteomes" id="UP000824123"/>
    </source>
</evidence>
<sequence>MLVRSTDEALDWRAEGNARLVQNVRNILRTWQGEAAFNRPMGVNREALGKPIDVAARYLAQQIAENIAAYEPDVTVRAVNAYEDGLGRLCIEADIEF</sequence>
<dbReference type="AlphaFoldDB" id="A0A9D1LTI4"/>
<dbReference type="Gene3D" id="3.10.450.40">
    <property type="match status" value="1"/>
</dbReference>
<dbReference type="SUPFAM" id="SSF160719">
    <property type="entry name" value="gpW/gp25-like"/>
    <property type="match status" value="1"/>
</dbReference>
<protein>
    <recommendedName>
        <fullName evidence="3">IraD/Gp25-like domain-containing protein</fullName>
    </recommendedName>
</protein>
<evidence type="ECO:0000313" key="1">
    <source>
        <dbReference type="EMBL" id="HIU47612.1"/>
    </source>
</evidence>
<accession>A0A9D1LTI4</accession>
<gene>
    <name evidence="1" type="ORF">IAC59_10220</name>
</gene>
<proteinExistence type="predicted"/>
<dbReference type="Proteomes" id="UP000824123">
    <property type="component" value="Unassembled WGS sequence"/>
</dbReference>
<evidence type="ECO:0008006" key="3">
    <source>
        <dbReference type="Google" id="ProtNLM"/>
    </source>
</evidence>
<reference evidence="1" key="2">
    <citation type="journal article" date="2021" name="PeerJ">
        <title>Extensive microbial diversity within the chicken gut microbiome revealed by metagenomics and culture.</title>
        <authorList>
            <person name="Gilroy R."/>
            <person name="Ravi A."/>
            <person name="Getino M."/>
            <person name="Pursley I."/>
            <person name="Horton D.L."/>
            <person name="Alikhan N.F."/>
            <person name="Baker D."/>
            <person name="Gharbi K."/>
            <person name="Hall N."/>
            <person name="Watson M."/>
            <person name="Adriaenssens E.M."/>
            <person name="Foster-Nyarko E."/>
            <person name="Jarju S."/>
            <person name="Secka A."/>
            <person name="Antonio M."/>
            <person name="Oren A."/>
            <person name="Chaudhuri R.R."/>
            <person name="La Ragione R."/>
            <person name="Hildebrand F."/>
            <person name="Pallen M.J."/>
        </authorList>
    </citation>
    <scope>NUCLEOTIDE SEQUENCE</scope>
    <source>
        <strain evidence="1">ChiSxjej2B14-8506</strain>
    </source>
</reference>
<name>A0A9D1LTI4_9FIRM</name>